<keyword evidence="7" id="KW-0547">Nucleotide-binding</keyword>
<keyword evidence="6" id="KW-0677">Repeat</keyword>
<feature type="region of interest" description="Disordered" evidence="14">
    <location>
        <begin position="620"/>
        <end position="650"/>
    </location>
</feature>
<dbReference type="PANTHER" id="PTHR43394:SF27">
    <property type="entry name" value="ATP-DEPENDENT TRANSLOCASE ABCB1-LIKE"/>
    <property type="match status" value="1"/>
</dbReference>
<dbReference type="GO" id="GO:0016887">
    <property type="term" value="F:ATP hydrolysis activity"/>
    <property type="evidence" value="ECO:0007669"/>
    <property type="project" value="InterPro"/>
</dbReference>
<name>A0A0K0FAJ5_STRVS</name>
<evidence type="ECO:0000259" key="17">
    <source>
        <dbReference type="PROSITE" id="PS50929"/>
    </source>
</evidence>
<keyword evidence="5 15" id="KW-0812">Transmembrane</keyword>
<dbReference type="InterPro" id="IPR017871">
    <property type="entry name" value="ABC_transporter-like_CS"/>
</dbReference>
<evidence type="ECO:0000256" key="10">
    <source>
        <dbReference type="ARBA" id="ARBA00022989"/>
    </source>
</evidence>
<dbReference type="SUPFAM" id="SSF90123">
    <property type="entry name" value="ABC transporter transmembrane region"/>
    <property type="match status" value="2"/>
</dbReference>
<keyword evidence="18" id="KW-1185">Reference proteome</keyword>
<organism evidence="18 19">
    <name type="scientific">Strongyloides venezuelensis</name>
    <name type="common">Threadworm</name>
    <dbReference type="NCBI Taxonomy" id="75913"/>
    <lineage>
        <taxon>Eukaryota</taxon>
        <taxon>Metazoa</taxon>
        <taxon>Ecdysozoa</taxon>
        <taxon>Nematoda</taxon>
        <taxon>Chromadorea</taxon>
        <taxon>Rhabditida</taxon>
        <taxon>Tylenchina</taxon>
        <taxon>Panagrolaimomorpha</taxon>
        <taxon>Strongyloidoidea</taxon>
        <taxon>Strongyloididae</taxon>
        <taxon>Strongyloides</taxon>
    </lineage>
</organism>
<feature type="transmembrane region" description="Helical" evidence="15">
    <location>
        <begin position="168"/>
        <end position="188"/>
    </location>
</feature>
<feature type="domain" description="ABC transmembrane type-1" evidence="17">
    <location>
        <begin position="14"/>
        <end position="309"/>
    </location>
</feature>
<evidence type="ECO:0000256" key="15">
    <source>
        <dbReference type="SAM" id="Phobius"/>
    </source>
</evidence>
<feature type="transmembrane region" description="Helical" evidence="15">
    <location>
        <begin position="71"/>
        <end position="92"/>
    </location>
</feature>
<evidence type="ECO:0000313" key="18">
    <source>
        <dbReference type="Proteomes" id="UP000035680"/>
    </source>
</evidence>
<dbReference type="GO" id="GO:0005743">
    <property type="term" value="C:mitochondrial inner membrane"/>
    <property type="evidence" value="ECO:0007669"/>
    <property type="project" value="TreeGrafter"/>
</dbReference>
<evidence type="ECO:0000256" key="9">
    <source>
        <dbReference type="ARBA" id="ARBA00022967"/>
    </source>
</evidence>
<comment type="subcellular location">
    <subcellularLocation>
        <location evidence="1">Membrane</location>
        <topology evidence="1">Multi-pass membrane protein</topology>
    </subcellularLocation>
</comment>
<dbReference type="InterPro" id="IPR036640">
    <property type="entry name" value="ABC1_TM_sf"/>
</dbReference>
<comment type="similarity">
    <text evidence="2">Belongs to the ABC transporter superfamily. ABCB family. Multidrug resistance exporter (TC 3.A.1.201) subfamily.</text>
</comment>
<dbReference type="InterPro" id="IPR027417">
    <property type="entry name" value="P-loop_NTPase"/>
</dbReference>
<dbReference type="InterPro" id="IPR003593">
    <property type="entry name" value="AAA+_ATPase"/>
</dbReference>
<protein>
    <recommendedName>
        <fullName evidence="3">ABC-type xenobiotic transporter</fullName>
        <ecNumber evidence="3">7.6.2.2</ecNumber>
    </recommendedName>
</protein>
<feature type="transmembrane region" description="Helical" evidence="15">
    <location>
        <begin position="844"/>
        <end position="867"/>
    </location>
</feature>
<dbReference type="SMART" id="SM00382">
    <property type="entry name" value="AAA"/>
    <property type="match status" value="2"/>
</dbReference>
<feature type="transmembrane region" description="Helical" evidence="15">
    <location>
        <begin position="142"/>
        <end position="162"/>
    </location>
</feature>
<feature type="domain" description="ABC transmembrane type-1" evidence="17">
    <location>
        <begin position="697"/>
        <end position="973"/>
    </location>
</feature>
<feature type="domain" description="ABC transporter" evidence="16">
    <location>
        <begin position="344"/>
        <end position="580"/>
    </location>
</feature>
<keyword evidence="4" id="KW-0813">Transport</keyword>
<dbReference type="PROSITE" id="PS50929">
    <property type="entry name" value="ABC_TM1F"/>
    <property type="match status" value="2"/>
</dbReference>
<keyword evidence="10 15" id="KW-1133">Transmembrane helix</keyword>
<evidence type="ECO:0000256" key="14">
    <source>
        <dbReference type="SAM" id="MobiDB-lite"/>
    </source>
</evidence>
<evidence type="ECO:0000313" key="19">
    <source>
        <dbReference type="WBParaSite" id="SVE_0585000.1"/>
    </source>
</evidence>
<dbReference type="STRING" id="75913.A0A0K0FAJ5"/>
<dbReference type="GO" id="GO:0005524">
    <property type="term" value="F:ATP binding"/>
    <property type="evidence" value="ECO:0007669"/>
    <property type="project" value="UniProtKB-KW"/>
</dbReference>
<evidence type="ECO:0000256" key="1">
    <source>
        <dbReference type="ARBA" id="ARBA00004141"/>
    </source>
</evidence>
<proteinExistence type="inferred from homology"/>
<evidence type="ECO:0000256" key="6">
    <source>
        <dbReference type="ARBA" id="ARBA00022737"/>
    </source>
</evidence>
<dbReference type="GO" id="GO:0015421">
    <property type="term" value="F:ABC-type oligopeptide transporter activity"/>
    <property type="evidence" value="ECO:0007669"/>
    <property type="project" value="TreeGrafter"/>
</dbReference>
<dbReference type="FunFam" id="3.40.50.300:FF:000218">
    <property type="entry name" value="Multidrug ABC transporter ATP-binding protein"/>
    <property type="match status" value="1"/>
</dbReference>
<dbReference type="PROSITE" id="PS50893">
    <property type="entry name" value="ABC_TRANSPORTER_2"/>
    <property type="match status" value="2"/>
</dbReference>
<dbReference type="PANTHER" id="PTHR43394">
    <property type="entry name" value="ATP-DEPENDENT PERMEASE MDL1, MITOCHONDRIAL"/>
    <property type="match status" value="1"/>
</dbReference>
<reference evidence="19" key="2">
    <citation type="submission" date="2015-08" db="UniProtKB">
        <authorList>
            <consortium name="WormBaseParasite"/>
        </authorList>
    </citation>
    <scope>IDENTIFICATION</scope>
</reference>
<feature type="transmembrane region" description="Helical" evidence="15">
    <location>
        <begin position="277"/>
        <end position="297"/>
    </location>
</feature>
<dbReference type="InterPro" id="IPR039421">
    <property type="entry name" value="Type_1_exporter"/>
</dbReference>
<dbReference type="EC" id="7.6.2.2" evidence="3"/>
<dbReference type="Pfam" id="PF00005">
    <property type="entry name" value="ABC_tran"/>
    <property type="match status" value="2"/>
</dbReference>
<comment type="catalytic activity">
    <reaction evidence="13">
        <text>ATP + H2O + xenobioticSide 1 = ADP + phosphate + xenobioticSide 2.</text>
        <dbReference type="EC" id="7.6.2.2"/>
    </reaction>
</comment>
<evidence type="ECO:0000256" key="13">
    <source>
        <dbReference type="ARBA" id="ARBA00034018"/>
    </source>
</evidence>
<keyword evidence="12" id="KW-0325">Glycoprotein</keyword>
<dbReference type="InterPro" id="IPR011527">
    <property type="entry name" value="ABC1_TM_dom"/>
</dbReference>
<keyword evidence="8" id="KW-0067">ATP-binding</keyword>
<dbReference type="WBParaSite" id="SVE_0585000.1">
    <property type="protein sequence ID" value="SVE_0585000.1"/>
    <property type="gene ID" value="SVE_0585000"/>
</dbReference>
<feature type="transmembrane region" description="Helical" evidence="15">
    <location>
        <begin position="741"/>
        <end position="769"/>
    </location>
</feature>
<dbReference type="InterPro" id="IPR003439">
    <property type="entry name" value="ABC_transporter-like_ATP-bd"/>
</dbReference>
<keyword evidence="9" id="KW-1278">Translocase</keyword>
<evidence type="ECO:0000256" key="11">
    <source>
        <dbReference type="ARBA" id="ARBA00023136"/>
    </source>
</evidence>
<feature type="transmembrane region" description="Helical" evidence="15">
    <location>
        <begin position="696"/>
        <end position="721"/>
    </location>
</feature>
<dbReference type="FunFam" id="3.40.50.300:FF:000479">
    <property type="entry name" value="Multidrug resistance protein 1A"/>
    <property type="match status" value="1"/>
</dbReference>
<dbReference type="PROSITE" id="PS00211">
    <property type="entry name" value="ABC_TRANSPORTER_1"/>
    <property type="match status" value="2"/>
</dbReference>
<evidence type="ECO:0000256" key="12">
    <source>
        <dbReference type="ARBA" id="ARBA00023180"/>
    </source>
</evidence>
<keyword evidence="11 15" id="KW-0472">Membrane</keyword>
<dbReference type="AlphaFoldDB" id="A0A0K0FAJ5"/>
<dbReference type="Proteomes" id="UP000035680">
    <property type="component" value="Unassembled WGS sequence"/>
</dbReference>
<feature type="transmembrane region" description="Helical" evidence="15">
    <location>
        <begin position="915"/>
        <end position="945"/>
    </location>
</feature>
<feature type="transmembrane region" description="Helical" evidence="15">
    <location>
        <begin position="957"/>
        <end position="980"/>
    </location>
</feature>
<feature type="compositionally biased region" description="Polar residues" evidence="14">
    <location>
        <begin position="621"/>
        <end position="645"/>
    </location>
</feature>
<evidence type="ECO:0000256" key="8">
    <source>
        <dbReference type="ARBA" id="ARBA00022840"/>
    </source>
</evidence>
<dbReference type="Gene3D" id="1.20.1560.10">
    <property type="entry name" value="ABC transporter type 1, transmembrane domain"/>
    <property type="match status" value="1"/>
</dbReference>
<dbReference type="GO" id="GO:0008559">
    <property type="term" value="F:ABC-type xenobiotic transporter activity"/>
    <property type="evidence" value="ECO:0007669"/>
    <property type="project" value="UniProtKB-EC"/>
</dbReference>
<dbReference type="GO" id="GO:0090374">
    <property type="term" value="P:oligopeptide export from mitochondrion"/>
    <property type="evidence" value="ECO:0007669"/>
    <property type="project" value="TreeGrafter"/>
</dbReference>
<feature type="transmembrane region" description="Helical" evidence="15">
    <location>
        <begin position="818"/>
        <end position="838"/>
    </location>
</feature>
<evidence type="ECO:0000256" key="7">
    <source>
        <dbReference type="ARBA" id="ARBA00022741"/>
    </source>
</evidence>
<dbReference type="Gene3D" id="3.40.50.300">
    <property type="entry name" value="P-loop containing nucleotide triphosphate hydrolases"/>
    <property type="match status" value="2"/>
</dbReference>
<evidence type="ECO:0000256" key="5">
    <source>
        <dbReference type="ARBA" id="ARBA00022692"/>
    </source>
</evidence>
<evidence type="ECO:0000256" key="2">
    <source>
        <dbReference type="ARBA" id="ARBA00007577"/>
    </source>
</evidence>
<accession>A0A0K0FAJ5</accession>
<dbReference type="Pfam" id="PF00664">
    <property type="entry name" value="ABC_membrane"/>
    <property type="match status" value="2"/>
</dbReference>
<dbReference type="SUPFAM" id="SSF52540">
    <property type="entry name" value="P-loop containing nucleoside triphosphate hydrolases"/>
    <property type="match status" value="2"/>
</dbReference>
<evidence type="ECO:0000256" key="3">
    <source>
        <dbReference type="ARBA" id="ARBA00012191"/>
    </source>
</evidence>
<sequence length="1258" mass="142422">MRYGSKVDWILLCLGISLAVISGIIQPFENILSAHYYEIFGNGYKEYRDNKIMFNPRSIEKNVFSLVYRQIFLNIGIFFTMTLSTTFFYLLTERQIKTLKVRYIRSILKQDGNWFEKNPPGKLSSSMSSIFEKIRYGFNPKLTVFLSTISFTVSSLAISTYFSYKMGLVLFAGVSGAIIPLGIGITIYNRYSNKEYEMSGEIGSVIEEIFSGIRTVMSFNGQDFEIKRYTSMVDNTIKLSRKKVIILTTTYSIYTFIVHSEYFLTLFVGYDLVKSEIITFGIIMTVISCIFGCVMRLDELVYQIGKLSEGLEQLENVINIIDLKPDVDYLNNDGMIIEKFKGRVTFENVSFSYQSRPEKLAVNCINFKIEAGETCALVGYSGGGKSTIFNLLLRYYSLKSGEIYIDDIPHKKINLKWLRDNTSVVFQEPILFTGTIKENILIGKPDATDDEIIDACRIAYAEKFIKLLPNNYDTLIGEGGIKLSGGMKQRICIARAVIRNPKILVLDEATSALDVSSEKKVLKALSNASKGRTTLAISHKIKSIKSYDKIIVLDNGQIVECGKHDVLINQKGLYYKLAMCENQAIKNDSNSRRIRKSSYFQDSVTISRKSKSKSTMISTINNNSYNKSTTQSTKTLNSSKNSQESNPKKSFISFKSQHSKRSKIKYKVKGSNIRSRKSCSDILHMLKYFINEKKSILIGIVFVIINGLQMPISVFTTAYIMDMFTKPLDDIETKKQYTSSIVIYITLAIIYGLSYCACGHIFGFCGINISKKMRIQAYKNILYQKLVFFENKKNDPGKLTNILTTDALNINQGIDLTFIDALIGAISFVFSTGIAYYFNPIIASIGIVVLITFFGISNIITFIIGLLNKKSYLVSKKSVSIGLESINNVKTIQAFTRIEEMIEKYEFYLNKSYNYLIYSGILTSISFSIGYSLFGLSTIISVIVGSKLIIKYDINPYHIIQCIDALSYACFSLFYIYPYVPDYIPFRKAMSHLFQYINKKTPLEKSNGSKKEIYGDVEMVNGYFSYPNSPDHIILKNINFKVNFGESLAFVGHSGSGKSTILQLLERHYCLLDGSLEVDGTNVKEFNLQHYRNNISIVSQEPVLFNLSIKENICYGLYNVSDERIEKVLEECNIDEFIKLLPNGINTSCGSKGKQLSGGQKQRIAIARALIRNPKILLLDEATSALDTKSEYLVKEALERVCRNKTTIIVAHKLSTIQHCNCIVVINNGVILERGTHEELIEKQGEYYKLINCQAMED</sequence>
<dbReference type="CDD" id="cd03249">
    <property type="entry name" value="ABC_MTABC3_MDL1_MDL2"/>
    <property type="match status" value="1"/>
</dbReference>
<reference evidence="18" key="1">
    <citation type="submission" date="2014-07" db="EMBL/GenBank/DDBJ databases">
        <authorList>
            <person name="Martin A.A"/>
            <person name="De Silva N."/>
        </authorList>
    </citation>
    <scope>NUCLEOTIDE SEQUENCE</scope>
</reference>
<dbReference type="CDD" id="cd18577">
    <property type="entry name" value="ABC_6TM_Pgp_ABCB1_D1_like"/>
    <property type="match status" value="1"/>
</dbReference>
<feature type="transmembrane region" description="Helical" evidence="15">
    <location>
        <begin position="244"/>
        <end position="265"/>
    </location>
</feature>
<evidence type="ECO:0000256" key="4">
    <source>
        <dbReference type="ARBA" id="ARBA00022448"/>
    </source>
</evidence>
<feature type="domain" description="ABC transporter" evidence="16">
    <location>
        <begin position="1017"/>
        <end position="1253"/>
    </location>
</feature>
<evidence type="ECO:0000259" key="16">
    <source>
        <dbReference type="PROSITE" id="PS50893"/>
    </source>
</evidence>
<feature type="transmembrane region" description="Helical" evidence="15">
    <location>
        <begin position="7"/>
        <end position="28"/>
    </location>
</feature>